<feature type="compositionally biased region" description="Polar residues" evidence="1">
    <location>
        <begin position="75"/>
        <end position="92"/>
    </location>
</feature>
<protein>
    <submittedName>
        <fullName evidence="3">Uncharacterized protein</fullName>
    </submittedName>
</protein>
<evidence type="ECO:0000313" key="3">
    <source>
        <dbReference type="EMBL" id="KAF2147901.1"/>
    </source>
</evidence>
<organism evidence="3 4">
    <name type="scientific">Myriangium duriaei CBS 260.36</name>
    <dbReference type="NCBI Taxonomy" id="1168546"/>
    <lineage>
        <taxon>Eukaryota</taxon>
        <taxon>Fungi</taxon>
        <taxon>Dikarya</taxon>
        <taxon>Ascomycota</taxon>
        <taxon>Pezizomycotina</taxon>
        <taxon>Dothideomycetes</taxon>
        <taxon>Dothideomycetidae</taxon>
        <taxon>Myriangiales</taxon>
        <taxon>Myriangiaceae</taxon>
        <taxon>Myriangium</taxon>
    </lineage>
</organism>
<proteinExistence type="predicted"/>
<dbReference type="Proteomes" id="UP000799439">
    <property type="component" value="Unassembled WGS sequence"/>
</dbReference>
<name>A0A9P4IQM3_9PEZI</name>
<feature type="transmembrane region" description="Helical" evidence="2">
    <location>
        <begin position="20"/>
        <end position="37"/>
    </location>
</feature>
<dbReference type="AlphaFoldDB" id="A0A9P4IQM3"/>
<gene>
    <name evidence="3" type="ORF">K461DRAFT_233728</name>
</gene>
<comment type="caution">
    <text evidence="3">The sequence shown here is derived from an EMBL/GenBank/DDBJ whole genome shotgun (WGS) entry which is preliminary data.</text>
</comment>
<dbReference type="OrthoDB" id="5411041at2759"/>
<dbReference type="EMBL" id="ML996095">
    <property type="protein sequence ID" value="KAF2147901.1"/>
    <property type="molecule type" value="Genomic_DNA"/>
</dbReference>
<evidence type="ECO:0000313" key="4">
    <source>
        <dbReference type="Proteomes" id="UP000799439"/>
    </source>
</evidence>
<accession>A0A9P4IQM3</accession>
<keyword evidence="4" id="KW-1185">Reference proteome</keyword>
<evidence type="ECO:0000256" key="2">
    <source>
        <dbReference type="SAM" id="Phobius"/>
    </source>
</evidence>
<keyword evidence="2" id="KW-0812">Transmembrane</keyword>
<keyword evidence="2" id="KW-1133">Transmembrane helix</keyword>
<evidence type="ECO:0000256" key="1">
    <source>
        <dbReference type="SAM" id="MobiDB-lite"/>
    </source>
</evidence>
<sequence length="157" mass="17413">MSTPTQSQEEKVAATKAAVLHNLSLACLVVCPLLIALPSRRFDLFTGSLGATALLSANHLHRESYGVSIGGRLVGQTTPEPGAEPTQQTSAAGKSFSKGEKRSLGDRLWYGEEEKEGWKEKRNREIKEKFEQGKGIGDVIMDQIWEVWNWGREKKED</sequence>
<feature type="region of interest" description="Disordered" evidence="1">
    <location>
        <begin position="71"/>
        <end position="102"/>
    </location>
</feature>
<reference evidence="3" key="1">
    <citation type="journal article" date="2020" name="Stud. Mycol.">
        <title>101 Dothideomycetes genomes: a test case for predicting lifestyles and emergence of pathogens.</title>
        <authorList>
            <person name="Haridas S."/>
            <person name="Albert R."/>
            <person name="Binder M."/>
            <person name="Bloem J."/>
            <person name="Labutti K."/>
            <person name="Salamov A."/>
            <person name="Andreopoulos B."/>
            <person name="Baker S."/>
            <person name="Barry K."/>
            <person name="Bills G."/>
            <person name="Bluhm B."/>
            <person name="Cannon C."/>
            <person name="Castanera R."/>
            <person name="Culley D."/>
            <person name="Daum C."/>
            <person name="Ezra D."/>
            <person name="Gonzalez J."/>
            <person name="Henrissat B."/>
            <person name="Kuo A."/>
            <person name="Liang C."/>
            <person name="Lipzen A."/>
            <person name="Lutzoni F."/>
            <person name="Magnuson J."/>
            <person name="Mondo S."/>
            <person name="Nolan M."/>
            <person name="Ohm R."/>
            <person name="Pangilinan J."/>
            <person name="Park H.-J."/>
            <person name="Ramirez L."/>
            <person name="Alfaro M."/>
            <person name="Sun H."/>
            <person name="Tritt A."/>
            <person name="Yoshinaga Y."/>
            <person name="Zwiers L.-H."/>
            <person name="Turgeon B."/>
            <person name="Goodwin S."/>
            <person name="Spatafora J."/>
            <person name="Crous P."/>
            <person name="Grigoriev I."/>
        </authorList>
    </citation>
    <scope>NUCLEOTIDE SEQUENCE</scope>
    <source>
        <strain evidence="3">CBS 260.36</strain>
    </source>
</reference>
<keyword evidence="2" id="KW-0472">Membrane</keyword>